<comment type="caution">
    <text evidence="1">The sequence shown here is derived from an EMBL/GenBank/DDBJ whole genome shotgun (WGS) entry which is preliminary data.</text>
</comment>
<dbReference type="Proteomes" id="UP000811609">
    <property type="component" value="Chromosome 15"/>
</dbReference>
<name>A0A8T1NCZ4_CARIL</name>
<gene>
    <name evidence="1" type="ORF">CIPAW_15G089100</name>
</gene>
<dbReference type="PANTHER" id="PTHR33710:SF64">
    <property type="entry name" value="ENDONUCLEASE_EXONUCLEASE_PHOSPHATASE DOMAIN-CONTAINING PROTEIN"/>
    <property type="match status" value="1"/>
</dbReference>
<evidence type="ECO:0000313" key="2">
    <source>
        <dbReference type="Proteomes" id="UP000811609"/>
    </source>
</evidence>
<sequence>MADFSTLLFELDLMDLPLAGGDFTWSNGRAWSSLDRFVVSSSWETHFPTLCQKRLPRLCSYHFPLLLDCGGLSEGRRYFKFENMWLKADGFTEKISSWWASYQFTGTPSYVLARKLKALKNDLKKWNLEVWGNINDQRDKLFTELK</sequence>
<reference evidence="1" key="1">
    <citation type="submission" date="2020-12" db="EMBL/GenBank/DDBJ databases">
        <title>WGS assembly of Carya illinoinensis cv. Pawnee.</title>
        <authorList>
            <person name="Platts A."/>
            <person name="Shu S."/>
            <person name="Wright S."/>
            <person name="Barry K."/>
            <person name="Edger P."/>
            <person name="Pires J.C."/>
            <person name="Schmutz J."/>
        </authorList>
    </citation>
    <scope>NUCLEOTIDE SEQUENCE</scope>
    <source>
        <tissue evidence="1">Leaf</tissue>
    </source>
</reference>
<keyword evidence="2" id="KW-1185">Reference proteome</keyword>
<organism evidence="1 2">
    <name type="scientific">Carya illinoinensis</name>
    <name type="common">Pecan</name>
    <dbReference type="NCBI Taxonomy" id="32201"/>
    <lineage>
        <taxon>Eukaryota</taxon>
        <taxon>Viridiplantae</taxon>
        <taxon>Streptophyta</taxon>
        <taxon>Embryophyta</taxon>
        <taxon>Tracheophyta</taxon>
        <taxon>Spermatophyta</taxon>
        <taxon>Magnoliopsida</taxon>
        <taxon>eudicotyledons</taxon>
        <taxon>Gunneridae</taxon>
        <taxon>Pentapetalae</taxon>
        <taxon>rosids</taxon>
        <taxon>fabids</taxon>
        <taxon>Fagales</taxon>
        <taxon>Juglandaceae</taxon>
        <taxon>Carya</taxon>
    </lineage>
</organism>
<accession>A0A8T1NCZ4</accession>
<dbReference type="PANTHER" id="PTHR33710">
    <property type="entry name" value="BNAC02G09200D PROTEIN"/>
    <property type="match status" value="1"/>
</dbReference>
<protein>
    <submittedName>
        <fullName evidence="1">Uncharacterized protein</fullName>
    </submittedName>
</protein>
<dbReference type="AlphaFoldDB" id="A0A8T1NCZ4"/>
<proteinExistence type="predicted"/>
<dbReference type="EMBL" id="CM031823">
    <property type="protein sequence ID" value="KAG6626954.1"/>
    <property type="molecule type" value="Genomic_DNA"/>
</dbReference>
<evidence type="ECO:0000313" key="1">
    <source>
        <dbReference type="EMBL" id="KAG6626954.1"/>
    </source>
</evidence>